<dbReference type="AlphaFoldDB" id="W4FTL6"/>
<reference evidence="1" key="1">
    <citation type="submission" date="2013-12" db="EMBL/GenBank/DDBJ databases">
        <title>The Genome Sequence of Aphanomyces astaci APO3.</title>
        <authorList>
            <consortium name="The Broad Institute Genomics Platform"/>
            <person name="Russ C."/>
            <person name="Tyler B."/>
            <person name="van West P."/>
            <person name="Dieguez-Uribeondo J."/>
            <person name="Young S.K."/>
            <person name="Zeng Q."/>
            <person name="Gargeya S."/>
            <person name="Fitzgerald M."/>
            <person name="Abouelleil A."/>
            <person name="Alvarado L."/>
            <person name="Chapman S.B."/>
            <person name="Gainer-Dewar J."/>
            <person name="Goldberg J."/>
            <person name="Griggs A."/>
            <person name="Gujja S."/>
            <person name="Hansen M."/>
            <person name="Howarth C."/>
            <person name="Imamovic A."/>
            <person name="Ireland A."/>
            <person name="Larimer J."/>
            <person name="McCowan C."/>
            <person name="Murphy C."/>
            <person name="Pearson M."/>
            <person name="Poon T.W."/>
            <person name="Priest M."/>
            <person name="Roberts A."/>
            <person name="Saif S."/>
            <person name="Shea T."/>
            <person name="Sykes S."/>
            <person name="Wortman J."/>
            <person name="Nusbaum C."/>
            <person name="Birren B."/>
        </authorList>
    </citation>
    <scope>NUCLEOTIDE SEQUENCE [LARGE SCALE GENOMIC DNA]</scope>
    <source>
        <strain evidence="1">APO3</strain>
    </source>
</reference>
<sequence length="102" mass="11586">MVVDISDVNIARWFDGLLNRKVGNQMNKSRHLRKPFKITVEGKSVQAAVIHDAIVDLEGPRSLKLAFTRQLLHTWRWISTSQFSRTADFNGRIHATSAGFPL</sequence>
<dbReference type="RefSeq" id="XP_009840400.1">
    <property type="nucleotide sequence ID" value="XM_009842098.1"/>
</dbReference>
<evidence type="ECO:0000313" key="1">
    <source>
        <dbReference type="EMBL" id="ETV70169.1"/>
    </source>
</evidence>
<dbReference type="VEuPathDB" id="FungiDB:H257_14334"/>
<organism evidence="1">
    <name type="scientific">Aphanomyces astaci</name>
    <name type="common">Crayfish plague agent</name>
    <dbReference type="NCBI Taxonomy" id="112090"/>
    <lineage>
        <taxon>Eukaryota</taxon>
        <taxon>Sar</taxon>
        <taxon>Stramenopiles</taxon>
        <taxon>Oomycota</taxon>
        <taxon>Saprolegniomycetes</taxon>
        <taxon>Saprolegniales</taxon>
        <taxon>Verrucalvaceae</taxon>
        <taxon>Aphanomyces</taxon>
    </lineage>
</organism>
<dbReference type="EMBL" id="KI913169">
    <property type="protein sequence ID" value="ETV70169.1"/>
    <property type="molecule type" value="Genomic_DNA"/>
</dbReference>
<protein>
    <submittedName>
        <fullName evidence="1">Uncharacterized protein</fullName>
    </submittedName>
</protein>
<proteinExistence type="predicted"/>
<gene>
    <name evidence="1" type="ORF">H257_14334</name>
</gene>
<accession>W4FTL6</accession>
<dbReference type="GeneID" id="20816330"/>
<name>W4FTL6_APHAT</name>